<gene>
    <name evidence="10" type="ORF">H8K36_09150</name>
</gene>
<dbReference type="InterPro" id="IPR018950">
    <property type="entry name" value="DiS-bond_isomerase_DsbC/G_N"/>
</dbReference>
<organism evidence="10 11">
    <name type="scientific">Undibacterium nitidum</name>
    <dbReference type="NCBI Taxonomy" id="2762298"/>
    <lineage>
        <taxon>Bacteria</taxon>
        <taxon>Pseudomonadati</taxon>
        <taxon>Pseudomonadota</taxon>
        <taxon>Betaproteobacteria</taxon>
        <taxon>Burkholderiales</taxon>
        <taxon>Oxalobacteraceae</taxon>
        <taxon>Undibacterium</taxon>
    </lineage>
</organism>
<protein>
    <recommendedName>
        <fullName evidence="7">Thiol:disulfide interchange protein</fullName>
    </recommendedName>
</protein>
<comment type="caution">
    <text evidence="10">The sequence shown here is derived from an EMBL/GenBank/DDBJ whole genome shotgun (WGS) entry which is preliminary data.</text>
</comment>
<dbReference type="Pfam" id="PF10411">
    <property type="entry name" value="DsbC_N"/>
    <property type="match status" value="1"/>
</dbReference>
<dbReference type="Proteomes" id="UP000627446">
    <property type="component" value="Unassembled WGS sequence"/>
</dbReference>
<keyword evidence="3 7" id="KW-0732">Signal</keyword>
<dbReference type="Gene3D" id="3.40.30.10">
    <property type="entry name" value="Glutaredoxin"/>
    <property type="match status" value="1"/>
</dbReference>
<keyword evidence="5" id="KW-1015">Disulfide bond</keyword>
<evidence type="ECO:0000256" key="5">
    <source>
        <dbReference type="ARBA" id="ARBA00023157"/>
    </source>
</evidence>
<dbReference type="PANTHER" id="PTHR35272:SF3">
    <property type="entry name" value="THIOL:DISULFIDE INTERCHANGE PROTEIN DSBC"/>
    <property type="match status" value="1"/>
</dbReference>
<dbReference type="InterPro" id="IPR017937">
    <property type="entry name" value="Thioredoxin_CS"/>
</dbReference>
<evidence type="ECO:0000256" key="2">
    <source>
        <dbReference type="ARBA" id="ARBA00009813"/>
    </source>
</evidence>
<keyword evidence="11" id="KW-1185">Reference proteome</keyword>
<sequence length="271" mass="29305">MKASPATAAATAGVSTADASAEAAKAKVAKIAAAKHRAEKLAKLEAQRKENIRNILVGNLGPGTKIDSVTKTPYGGLYEVRMGPEIIYTDAKANFLFVGSVLDNKAAVNFTKQRVEQITKVNFNELPLDAAVKYVKGDGKRVIAIFEDPNCGYCKKFRKTLQSVDNVTIYTFMYNILADDSSVKSRDIWCSANRSKAWDEWMIEGKVAPTAPANCQTPNDKVFALGQKLRVTGTPTVIFTDGSRLPGMVDVKALEDKWASLKTPAAAVAAR</sequence>
<evidence type="ECO:0000259" key="8">
    <source>
        <dbReference type="Pfam" id="PF10411"/>
    </source>
</evidence>
<keyword evidence="6 7" id="KW-0676">Redox-active center</keyword>
<dbReference type="GO" id="GO:0042597">
    <property type="term" value="C:periplasmic space"/>
    <property type="evidence" value="ECO:0007669"/>
    <property type="project" value="UniProtKB-SubCell"/>
</dbReference>
<dbReference type="SUPFAM" id="SSF52833">
    <property type="entry name" value="Thioredoxin-like"/>
    <property type="match status" value="1"/>
</dbReference>
<evidence type="ECO:0000256" key="1">
    <source>
        <dbReference type="ARBA" id="ARBA00004418"/>
    </source>
</evidence>
<evidence type="ECO:0000313" key="11">
    <source>
        <dbReference type="Proteomes" id="UP000627446"/>
    </source>
</evidence>
<dbReference type="InterPro" id="IPR012336">
    <property type="entry name" value="Thioredoxin-like_fold"/>
</dbReference>
<dbReference type="InterPro" id="IPR051470">
    <property type="entry name" value="Thiol:disulfide_interchange"/>
</dbReference>
<dbReference type="EMBL" id="JACOFZ010000002">
    <property type="protein sequence ID" value="MBC3881537.1"/>
    <property type="molecule type" value="Genomic_DNA"/>
</dbReference>
<evidence type="ECO:0000256" key="4">
    <source>
        <dbReference type="ARBA" id="ARBA00022764"/>
    </source>
</evidence>
<comment type="similarity">
    <text evidence="2 7">Belongs to the thioredoxin family. DsbC subfamily.</text>
</comment>
<keyword evidence="4 7" id="KW-0574">Periplasm</keyword>
<comment type="subcellular location">
    <subcellularLocation>
        <location evidence="1 7">Periplasm</location>
    </subcellularLocation>
</comment>
<dbReference type="InterPro" id="IPR036249">
    <property type="entry name" value="Thioredoxin-like_sf"/>
</dbReference>
<proteinExistence type="inferred from homology"/>
<feature type="domain" description="Disulphide bond isomerase DsbC/G N-terminal" evidence="8">
    <location>
        <begin position="47"/>
        <end position="111"/>
    </location>
</feature>
<feature type="domain" description="Thioredoxin-like fold" evidence="9">
    <location>
        <begin position="135"/>
        <end position="255"/>
    </location>
</feature>
<dbReference type="PROSITE" id="PS00194">
    <property type="entry name" value="THIOREDOXIN_1"/>
    <property type="match status" value="1"/>
</dbReference>
<evidence type="ECO:0000259" key="9">
    <source>
        <dbReference type="Pfam" id="PF13098"/>
    </source>
</evidence>
<dbReference type="Gene3D" id="3.10.450.70">
    <property type="entry name" value="Disulphide bond isomerase, DsbC/G, N-terminal"/>
    <property type="match status" value="1"/>
</dbReference>
<comment type="function">
    <text evidence="7">Required for disulfide bond formation in some periplasmic proteins. Acts by transferring its disulfide bond to other proteins and is reduced in the process.</text>
</comment>
<evidence type="ECO:0000256" key="7">
    <source>
        <dbReference type="RuleBase" id="RU364038"/>
    </source>
</evidence>
<dbReference type="PANTHER" id="PTHR35272">
    <property type="entry name" value="THIOL:DISULFIDE INTERCHANGE PROTEIN DSBC-RELATED"/>
    <property type="match status" value="1"/>
</dbReference>
<evidence type="ECO:0000256" key="6">
    <source>
        <dbReference type="ARBA" id="ARBA00023284"/>
    </source>
</evidence>
<dbReference type="InterPro" id="IPR009094">
    <property type="entry name" value="DiS-bond_isomerase_DsbC/G_N_sf"/>
</dbReference>
<dbReference type="SUPFAM" id="SSF54423">
    <property type="entry name" value="DsbC/DsbG N-terminal domain-like"/>
    <property type="match status" value="1"/>
</dbReference>
<dbReference type="CDD" id="cd03020">
    <property type="entry name" value="DsbA_DsbC_DsbG"/>
    <property type="match status" value="1"/>
</dbReference>
<evidence type="ECO:0000313" key="10">
    <source>
        <dbReference type="EMBL" id="MBC3881537.1"/>
    </source>
</evidence>
<evidence type="ECO:0000256" key="3">
    <source>
        <dbReference type="ARBA" id="ARBA00022729"/>
    </source>
</evidence>
<name>A0A923KTS6_9BURK</name>
<reference evidence="10" key="1">
    <citation type="submission" date="2020-08" db="EMBL/GenBank/DDBJ databases">
        <title>Novel species isolated from subtropical streams in China.</title>
        <authorList>
            <person name="Lu H."/>
        </authorList>
    </citation>
    <scope>NUCLEOTIDE SEQUENCE</scope>
    <source>
        <strain evidence="10">LX22W</strain>
    </source>
</reference>
<dbReference type="InterPro" id="IPR033954">
    <property type="entry name" value="DiS-bond_Isoase_DsbC/G"/>
</dbReference>
<dbReference type="Pfam" id="PF13098">
    <property type="entry name" value="Thioredoxin_2"/>
    <property type="match status" value="1"/>
</dbReference>
<dbReference type="AlphaFoldDB" id="A0A923KTS6"/>
<accession>A0A923KTS6</accession>